<comment type="caution">
    <text evidence="2">The sequence shown here is derived from an EMBL/GenBank/DDBJ whole genome shotgun (WGS) entry which is preliminary data.</text>
</comment>
<accession>A0A816HGL6</accession>
<gene>
    <name evidence="2" type="ORF">XAT740_LOCUS62431</name>
</gene>
<dbReference type="InterPro" id="IPR001940">
    <property type="entry name" value="Peptidase_S1C"/>
</dbReference>
<dbReference type="GO" id="GO:0006508">
    <property type="term" value="P:proteolysis"/>
    <property type="evidence" value="ECO:0007669"/>
    <property type="project" value="InterPro"/>
</dbReference>
<name>A0A816HGL6_ADIRI</name>
<feature type="non-terminal residue" evidence="2">
    <location>
        <position position="231"/>
    </location>
</feature>
<dbReference type="Gene3D" id="2.40.10.120">
    <property type="match status" value="1"/>
</dbReference>
<evidence type="ECO:0000313" key="2">
    <source>
        <dbReference type="EMBL" id="CAF1687505.1"/>
    </source>
</evidence>
<organism evidence="2 3">
    <name type="scientific">Adineta ricciae</name>
    <name type="common">Rotifer</name>
    <dbReference type="NCBI Taxonomy" id="249248"/>
    <lineage>
        <taxon>Eukaryota</taxon>
        <taxon>Metazoa</taxon>
        <taxon>Spiralia</taxon>
        <taxon>Gnathifera</taxon>
        <taxon>Rotifera</taxon>
        <taxon>Eurotatoria</taxon>
        <taxon>Bdelloidea</taxon>
        <taxon>Adinetida</taxon>
        <taxon>Adinetidae</taxon>
        <taxon>Adineta</taxon>
    </lineage>
</organism>
<dbReference type="AlphaFoldDB" id="A0A816HGL6"/>
<sequence length="231" mass="24990">KIHSSLPFAFLLAAGSVSFYEIRKHYRLHALSTDDSIPTTPKGPLIVDNQKPLIEKVPYSKQYNFIADVVEHVAPAVVHIEVDLDPVSYYGHFSSSYGTTNGSGFIINETGLLLTNAHVVRNKKNVKIKLNNGQRFTGTVQYVDMVADLAVVQIDSPDQKLPYLELGNSDTIRAGEHCIAVGSPLALSNTVTAGIVSNVGRTSSELGLFGRDINYIQTDCMITSGNSGGPL</sequence>
<dbReference type="PANTHER" id="PTHR22939">
    <property type="entry name" value="SERINE PROTEASE FAMILY S1C HTRA-RELATED"/>
    <property type="match status" value="1"/>
</dbReference>
<evidence type="ECO:0000313" key="3">
    <source>
        <dbReference type="Proteomes" id="UP000663828"/>
    </source>
</evidence>
<dbReference type="EMBL" id="CAJNOR010017575">
    <property type="protein sequence ID" value="CAF1687505.1"/>
    <property type="molecule type" value="Genomic_DNA"/>
</dbReference>
<dbReference type="GO" id="GO:0012501">
    <property type="term" value="P:programmed cell death"/>
    <property type="evidence" value="ECO:0007669"/>
    <property type="project" value="TreeGrafter"/>
</dbReference>
<evidence type="ECO:0008006" key="4">
    <source>
        <dbReference type="Google" id="ProtNLM"/>
    </source>
</evidence>
<reference evidence="2" key="1">
    <citation type="submission" date="2021-02" db="EMBL/GenBank/DDBJ databases">
        <authorList>
            <person name="Nowell W R."/>
        </authorList>
    </citation>
    <scope>NUCLEOTIDE SEQUENCE</scope>
</reference>
<evidence type="ECO:0000256" key="1">
    <source>
        <dbReference type="ARBA" id="ARBA00010541"/>
    </source>
</evidence>
<dbReference type="GO" id="GO:0004252">
    <property type="term" value="F:serine-type endopeptidase activity"/>
    <property type="evidence" value="ECO:0007669"/>
    <property type="project" value="InterPro"/>
</dbReference>
<comment type="similarity">
    <text evidence="1">Belongs to the peptidase S1C family.</text>
</comment>
<dbReference type="SUPFAM" id="SSF50494">
    <property type="entry name" value="Trypsin-like serine proteases"/>
    <property type="match status" value="1"/>
</dbReference>
<dbReference type="InterPro" id="IPR009003">
    <property type="entry name" value="Peptidase_S1_PA"/>
</dbReference>
<dbReference type="GO" id="GO:0043065">
    <property type="term" value="P:positive regulation of apoptotic process"/>
    <property type="evidence" value="ECO:0007669"/>
    <property type="project" value="TreeGrafter"/>
</dbReference>
<proteinExistence type="inferred from homology"/>
<keyword evidence="3" id="KW-1185">Reference proteome</keyword>
<protein>
    <recommendedName>
        <fullName evidence="4">Serine protease-like protein</fullName>
    </recommendedName>
</protein>
<feature type="non-terminal residue" evidence="2">
    <location>
        <position position="1"/>
    </location>
</feature>
<dbReference type="PRINTS" id="PR00834">
    <property type="entry name" value="PROTEASES2C"/>
</dbReference>
<dbReference type="PANTHER" id="PTHR22939:SF129">
    <property type="entry name" value="SERINE PROTEASE HTRA2, MITOCHONDRIAL"/>
    <property type="match status" value="1"/>
</dbReference>
<dbReference type="Proteomes" id="UP000663828">
    <property type="component" value="Unassembled WGS sequence"/>
</dbReference>
<dbReference type="Pfam" id="PF13365">
    <property type="entry name" value="Trypsin_2"/>
    <property type="match status" value="1"/>
</dbReference>